<evidence type="ECO:0000313" key="1">
    <source>
        <dbReference type="EMBL" id="KRY17247.1"/>
    </source>
</evidence>
<sequence>MRAFQKWMDCLAHLLLSKKHCAYSSFMHYVFTQILRYFHAVLDCGSMKADVLHFHTYLGQLPSFWNRLTGAASPNLVKSLSQQLWCGASYAETTLH</sequence>
<gene>
    <name evidence="1" type="ORF">T12_6102</name>
</gene>
<evidence type="ECO:0000313" key="2">
    <source>
        <dbReference type="Proteomes" id="UP000054783"/>
    </source>
</evidence>
<proteinExistence type="predicted"/>
<protein>
    <submittedName>
        <fullName evidence="1">Uncharacterized protein</fullName>
    </submittedName>
</protein>
<reference evidence="1 2" key="1">
    <citation type="submission" date="2015-01" db="EMBL/GenBank/DDBJ databases">
        <title>Evolution of Trichinella species and genotypes.</title>
        <authorList>
            <person name="Korhonen P.K."/>
            <person name="Edoardo P."/>
            <person name="Giuseppe L.R."/>
            <person name="Gasser R.B."/>
        </authorList>
    </citation>
    <scope>NUCLEOTIDE SEQUENCE [LARGE SCALE GENOMIC DNA]</scope>
    <source>
        <strain evidence="1">ISS2496</strain>
    </source>
</reference>
<dbReference type="Proteomes" id="UP000054783">
    <property type="component" value="Unassembled WGS sequence"/>
</dbReference>
<dbReference type="EMBL" id="JYDQ01000064">
    <property type="protein sequence ID" value="KRY17247.1"/>
    <property type="molecule type" value="Genomic_DNA"/>
</dbReference>
<comment type="caution">
    <text evidence="1">The sequence shown here is derived from an EMBL/GenBank/DDBJ whole genome shotgun (WGS) entry which is preliminary data.</text>
</comment>
<organism evidence="1 2">
    <name type="scientific">Trichinella patagoniensis</name>
    <dbReference type="NCBI Taxonomy" id="990121"/>
    <lineage>
        <taxon>Eukaryota</taxon>
        <taxon>Metazoa</taxon>
        <taxon>Ecdysozoa</taxon>
        <taxon>Nematoda</taxon>
        <taxon>Enoplea</taxon>
        <taxon>Dorylaimia</taxon>
        <taxon>Trichinellida</taxon>
        <taxon>Trichinellidae</taxon>
        <taxon>Trichinella</taxon>
    </lineage>
</organism>
<name>A0A0V0ZXK6_9BILA</name>
<keyword evidence="2" id="KW-1185">Reference proteome</keyword>
<dbReference type="AlphaFoldDB" id="A0A0V0ZXK6"/>
<accession>A0A0V0ZXK6</accession>